<feature type="compositionally biased region" description="Basic and acidic residues" evidence="1">
    <location>
        <begin position="35"/>
        <end position="58"/>
    </location>
</feature>
<evidence type="ECO:0000313" key="4">
    <source>
        <dbReference type="Proteomes" id="UP000023152"/>
    </source>
</evidence>
<evidence type="ECO:0000313" key="3">
    <source>
        <dbReference type="EMBL" id="ETO27888.1"/>
    </source>
</evidence>
<feature type="compositionally biased region" description="Polar residues" evidence="1">
    <location>
        <begin position="73"/>
        <end position="94"/>
    </location>
</feature>
<evidence type="ECO:0000256" key="2">
    <source>
        <dbReference type="SAM" id="SignalP"/>
    </source>
</evidence>
<organism evidence="3 4">
    <name type="scientific">Reticulomyxa filosa</name>
    <dbReference type="NCBI Taxonomy" id="46433"/>
    <lineage>
        <taxon>Eukaryota</taxon>
        <taxon>Sar</taxon>
        <taxon>Rhizaria</taxon>
        <taxon>Retaria</taxon>
        <taxon>Foraminifera</taxon>
        <taxon>Monothalamids</taxon>
        <taxon>Reticulomyxidae</taxon>
        <taxon>Reticulomyxa</taxon>
    </lineage>
</organism>
<gene>
    <name evidence="3" type="ORF">RFI_09242</name>
</gene>
<protein>
    <submittedName>
        <fullName evidence="3">Uncharacterized protein</fullName>
    </submittedName>
</protein>
<keyword evidence="4" id="KW-1185">Reference proteome</keyword>
<evidence type="ECO:0000256" key="1">
    <source>
        <dbReference type="SAM" id="MobiDB-lite"/>
    </source>
</evidence>
<dbReference type="AlphaFoldDB" id="X6NPR4"/>
<dbReference type="Proteomes" id="UP000023152">
    <property type="component" value="Unassembled WGS sequence"/>
</dbReference>
<reference evidence="3 4" key="1">
    <citation type="journal article" date="2013" name="Curr. Biol.">
        <title>The Genome of the Foraminiferan Reticulomyxa filosa.</title>
        <authorList>
            <person name="Glockner G."/>
            <person name="Hulsmann N."/>
            <person name="Schleicher M."/>
            <person name="Noegel A.A."/>
            <person name="Eichinger L."/>
            <person name="Gallinger C."/>
            <person name="Pawlowski J."/>
            <person name="Sierra R."/>
            <person name="Euteneuer U."/>
            <person name="Pillet L."/>
            <person name="Moustafa A."/>
            <person name="Platzer M."/>
            <person name="Groth M."/>
            <person name="Szafranski K."/>
            <person name="Schliwa M."/>
        </authorList>
    </citation>
    <scope>NUCLEOTIDE SEQUENCE [LARGE SCALE GENOMIC DNA]</scope>
</reference>
<sequence length="128" mass="14787">MTVAFILVWWCMCPYIPENFRTICIDTDSDGPTRQTKDPNSKRSQAKENKKKEGKDNDTDTIPQNKSKVKHTNPINTHHAQKNSESTLSSQSTNEKVHDVQKLNDISQTCPQQNSDFRLREWHPLSTF</sequence>
<keyword evidence="2" id="KW-0732">Signal</keyword>
<accession>X6NPR4</accession>
<comment type="caution">
    <text evidence="3">The sequence shown here is derived from an EMBL/GenBank/DDBJ whole genome shotgun (WGS) entry which is preliminary data.</text>
</comment>
<feature type="signal peptide" evidence="2">
    <location>
        <begin position="1"/>
        <end position="19"/>
    </location>
</feature>
<feature type="chain" id="PRO_5004976034" evidence="2">
    <location>
        <begin position="20"/>
        <end position="128"/>
    </location>
</feature>
<proteinExistence type="predicted"/>
<dbReference type="EMBL" id="ASPP01006979">
    <property type="protein sequence ID" value="ETO27888.1"/>
    <property type="molecule type" value="Genomic_DNA"/>
</dbReference>
<name>X6NPR4_RETFI</name>
<feature type="region of interest" description="Disordered" evidence="1">
    <location>
        <begin position="25"/>
        <end position="112"/>
    </location>
</feature>